<comment type="caution">
    <text evidence="2">The sequence shown here is derived from an EMBL/GenBank/DDBJ whole genome shotgun (WGS) entry which is preliminary data.</text>
</comment>
<evidence type="ECO:0000259" key="1">
    <source>
        <dbReference type="Pfam" id="PF09836"/>
    </source>
</evidence>
<name>A0A9X4NVF7_9BURK</name>
<evidence type="ECO:0000313" key="3">
    <source>
        <dbReference type="Proteomes" id="UP001152876"/>
    </source>
</evidence>
<dbReference type="Gene3D" id="1.10.150.690">
    <property type="entry name" value="DUF2063"/>
    <property type="match status" value="1"/>
</dbReference>
<feature type="domain" description="Putative DNA-binding" evidence="1">
    <location>
        <begin position="3"/>
        <end position="94"/>
    </location>
</feature>
<evidence type="ECO:0000313" key="2">
    <source>
        <dbReference type="EMBL" id="MDG5978012.1"/>
    </source>
</evidence>
<dbReference type="RefSeq" id="WP_068171456.1">
    <property type="nucleotide sequence ID" value="NZ_AOGK01000029.1"/>
</dbReference>
<dbReference type="OrthoDB" id="4146344at2"/>
<proteinExistence type="predicted"/>
<dbReference type="InterPro" id="IPR018640">
    <property type="entry name" value="DUF2063"/>
</dbReference>
<sequence>MSTQHTWAQALLDPAQAVPNGLTTWNHSDPERRLAVHRNNVVVSLVDALAHTFPVTQQLVGEPFFRAMAQRFVRAHPPRSRVLSHYGAELPGFIARFAPAASLPYLPDVARLEMLRLQALHAADAQPMDATAIAAVMHDAQALPSLRWRLAPSLHVLHSAQAAVSLWAAHQEGSGLALEHVDLAQAESALVFRSGLDVMVWQTPPGMAELVVGLLLDDPFGQALERALAAAPDFDLAQALATLIRHELLVGVERPLSR</sequence>
<dbReference type="Pfam" id="PF09836">
    <property type="entry name" value="DUF2063"/>
    <property type="match status" value="1"/>
</dbReference>
<dbReference type="EMBL" id="AOGK01000029">
    <property type="protein sequence ID" value="MDG5978012.1"/>
    <property type="molecule type" value="Genomic_DNA"/>
</dbReference>
<keyword evidence="3" id="KW-1185">Reference proteome</keyword>
<reference evidence="2" key="1">
    <citation type="submission" date="2013-01" db="EMBL/GenBank/DDBJ databases">
        <title>Genome draft of Hydrogenophaga taeniospiralis 2K1.</title>
        <authorList>
            <person name="Gomila M."/>
            <person name="Lalucat J."/>
        </authorList>
    </citation>
    <scope>NUCLEOTIDE SEQUENCE</scope>
    <source>
        <strain evidence="2">CCUG 15921</strain>
    </source>
</reference>
<dbReference type="Proteomes" id="UP001152876">
    <property type="component" value="Unassembled WGS sequence"/>
</dbReference>
<organism evidence="2 3">
    <name type="scientific">Hydrogenophaga taeniospiralis CCUG 15921</name>
    <dbReference type="NCBI Taxonomy" id="1281780"/>
    <lineage>
        <taxon>Bacteria</taxon>
        <taxon>Pseudomonadati</taxon>
        <taxon>Pseudomonadota</taxon>
        <taxon>Betaproteobacteria</taxon>
        <taxon>Burkholderiales</taxon>
        <taxon>Comamonadaceae</taxon>
        <taxon>Hydrogenophaga</taxon>
    </lineage>
</organism>
<dbReference type="InterPro" id="IPR044922">
    <property type="entry name" value="DUF2063_N_sf"/>
</dbReference>
<gene>
    <name evidence="2" type="ORF">H010_22351</name>
</gene>
<accession>A0A9X4NVF7</accession>
<dbReference type="AlphaFoldDB" id="A0A9X4NVF7"/>
<protein>
    <recommendedName>
        <fullName evidence="1">Putative DNA-binding domain-containing protein</fullName>
    </recommendedName>
</protein>